<evidence type="ECO:0000313" key="2">
    <source>
        <dbReference type="EMBL" id="TVU26254.1"/>
    </source>
</evidence>
<keyword evidence="3" id="KW-1185">Reference proteome</keyword>
<feature type="signal peptide" evidence="1">
    <location>
        <begin position="1"/>
        <end position="26"/>
    </location>
</feature>
<gene>
    <name evidence="2" type="ORF">EJB05_28791</name>
</gene>
<evidence type="ECO:0000313" key="3">
    <source>
        <dbReference type="Proteomes" id="UP000324897"/>
    </source>
</evidence>
<feature type="chain" id="PRO_5023816625" description="Secreted protein" evidence="1">
    <location>
        <begin position="27"/>
        <end position="94"/>
    </location>
</feature>
<accession>A0A5J9US96</accession>
<proteinExistence type="predicted"/>
<dbReference type="EMBL" id="RWGY01000013">
    <property type="protein sequence ID" value="TVU26254.1"/>
    <property type="molecule type" value="Genomic_DNA"/>
</dbReference>
<dbReference type="Proteomes" id="UP000324897">
    <property type="component" value="Chromosome 2"/>
</dbReference>
<name>A0A5J9US96_9POAL</name>
<comment type="caution">
    <text evidence="2">The sequence shown here is derived from an EMBL/GenBank/DDBJ whole genome shotgun (WGS) entry which is preliminary data.</text>
</comment>
<dbReference type="AlphaFoldDB" id="A0A5J9US96"/>
<organism evidence="2 3">
    <name type="scientific">Eragrostis curvula</name>
    <name type="common">weeping love grass</name>
    <dbReference type="NCBI Taxonomy" id="38414"/>
    <lineage>
        <taxon>Eukaryota</taxon>
        <taxon>Viridiplantae</taxon>
        <taxon>Streptophyta</taxon>
        <taxon>Embryophyta</taxon>
        <taxon>Tracheophyta</taxon>
        <taxon>Spermatophyta</taxon>
        <taxon>Magnoliopsida</taxon>
        <taxon>Liliopsida</taxon>
        <taxon>Poales</taxon>
        <taxon>Poaceae</taxon>
        <taxon>PACMAD clade</taxon>
        <taxon>Chloridoideae</taxon>
        <taxon>Eragrostideae</taxon>
        <taxon>Eragrostidinae</taxon>
        <taxon>Eragrostis</taxon>
    </lineage>
</organism>
<feature type="non-terminal residue" evidence="2">
    <location>
        <position position="94"/>
    </location>
</feature>
<reference evidence="2 3" key="1">
    <citation type="journal article" date="2019" name="Sci. Rep.">
        <title>A high-quality genome of Eragrostis curvula grass provides insights into Poaceae evolution and supports new strategies to enhance forage quality.</title>
        <authorList>
            <person name="Carballo J."/>
            <person name="Santos B.A.C.M."/>
            <person name="Zappacosta D."/>
            <person name="Garbus I."/>
            <person name="Selva J.P."/>
            <person name="Gallo C.A."/>
            <person name="Diaz A."/>
            <person name="Albertini E."/>
            <person name="Caccamo M."/>
            <person name="Echenique V."/>
        </authorList>
    </citation>
    <scope>NUCLEOTIDE SEQUENCE [LARGE SCALE GENOMIC DNA]</scope>
    <source>
        <strain evidence="3">cv. Victoria</strain>
        <tissue evidence="2">Leaf</tissue>
    </source>
</reference>
<sequence length="94" mass="9840">MCFDLGRTRGFFLLCTAAWHISATCAAAGDRTPVDRANAPEPSGSDQSGCPRVGAFFVLDSTSMPDACGTPLLHCTRHAPSLASAFQPVVEAAR</sequence>
<evidence type="ECO:0000256" key="1">
    <source>
        <dbReference type="SAM" id="SignalP"/>
    </source>
</evidence>
<dbReference type="Gramene" id="TVU26254">
    <property type="protein sequence ID" value="TVU26254"/>
    <property type="gene ID" value="EJB05_28791"/>
</dbReference>
<protein>
    <recommendedName>
        <fullName evidence="4">Secreted protein</fullName>
    </recommendedName>
</protein>
<keyword evidence="1" id="KW-0732">Signal</keyword>
<evidence type="ECO:0008006" key="4">
    <source>
        <dbReference type="Google" id="ProtNLM"/>
    </source>
</evidence>